<evidence type="ECO:0008006" key="4">
    <source>
        <dbReference type="Google" id="ProtNLM"/>
    </source>
</evidence>
<feature type="region of interest" description="Disordered" evidence="1">
    <location>
        <begin position="1"/>
        <end position="94"/>
    </location>
</feature>
<dbReference type="STRING" id="1165861.A0A0L0VU25"/>
<feature type="compositionally biased region" description="Polar residues" evidence="1">
    <location>
        <begin position="57"/>
        <end position="66"/>
    </location>
</feature>
<protein>
    <recommendedName>
        <fullName evidence="4">BED-type domain-containing protein</fullName>
    </recommendedName>
</protein>
<keyword evidence="3" id="KW-1185">Reference proteome</keyword>
<dbReference type="AlphaFoldDB" id="A0A0L0VU25"/>
<comment type="caution">
    <text evidence="2">The sequence shown here is derived from an EMBL/GenBank/DDBJ whole genome shotgun (WGS) entry which is preliminary data.</text>
</comment>
<accession>A0A0L0VU25</accession>
<reference evidence="3" key="1">
    <citation type="submission" date="2014-03" db="EMBL/GenBank/DDBJ databases">
        <title>The Genome Sequence of Puccinia striiformis f. sp. tritici PST-78.</title>
        <authorList>
            <consortium name="The Broad Institute Genome Sequencing Platform"/>
            <person name="Cuomo C."/>
            <person name="Hulbert S."/>
            <person name="Chen X."/>
            <person name="Walker B."/>
            <person name="Young S.K."/>
            <person name="Zeng Q."/>
            <person name="Gargeya S."/>
            <person name="Fitzgerald M."/>
            <person name="Haas B."/>
            <person name="Abouelleil A."/>
            <person name="Alvarado L."/>
            <person name="Arachchi H.M."/>
            <person name="Berlin A.M."/>
            <person name="Chapman S.B."/>
            <person name="Goldberg J."/>
            <person name="Griggs A."/>
            <person name="Gujja S."/>
            <person name="Hansen M."/>
            <person name="Howarth C."/>
            <person name="Imamovic A."/>
            <person name="Larimer J."/>
            <person name="McCowan C."/>
            <person name="Montmayeur A."/>
            <person name="Murphy C."/>
            <person name="Neiman D."/>
            <person name="Pearson M."/>
            <person name="Priest M."/>
            <person name="Roberts A."/>
            <person name="Saif S."/>
            <person name="Shea T."/>
            <person name="Sisk P."/>
            <person name="Sykes S."/>
            <person name="Wortman J."/>
            <person name="Nusbaum C."/>
            <person name="Birren B."/>
        </authorList>
    </citation>
    <scope>NUCLEOTIDE SEQUENCE [LARGE SCALE GENOMIC DNA]</scope>
    <source>
        <strain evidence="3">race PST-78</strain>
    </source>
</reference>
<gene>
    <name evidence="2" type="ORF">PSTG_04073</name>
</gene>
<proteinExistence type="predicted"/>
<name>A0A0L0VU25_9BASI</name>
<feature type="compositionally biased region" description="Low complexity" evidence="1">
    <location>
        <begin position="16"/>
        <end position="27"/>
    </location>
</feature>
<dbReference type="Proteomes" id="UP000054564">
    <property type="component" value="Unassembled WGS sequence"/>
</dbReference>
<evidence type="ECO:0000313" key="2">
    <source>
        <dbReference type="EMBL" id="KNF02788.1"/>
    </source>
</evidence>
<organism evidence="2 3">
    <name type="scientific">Puccinia striiformis f. sp. tritici PST-78</name>
    <dbReference type="NCBI Taxonomy" id="1165861"/>
    <lineage>
        <taxon>Eukaryota</taxon>
        <taxon>Fungi</taxon>
        <taxon>Dikarya</taxon>
        <taxon>Basidiomycota</taxon>
        <taxon>Pucciniomycotina</taxon>
        <taxon>Pucciniomycetes</taxon>
        <taxon>Pucciniales</taxon>
        <taxon>Pucciniaceae</taxon>
        <taxon>Puccinia</taxon>
    </lineage>
</organism>
<sequence>MAPKKSKKRHKPPGSPTSSIASTPAAPMNHSRQKKRNDTIVNIADSDEEPPAEDLDSTTPASTQTAKGRPLTDEQELKKARRVHKAEGSDCYIHYHPPQISTEAKDKNGQYMISYTCKHCGHEINRPRYDSSPSNLSKHVAGCKKDEASKNQKLTSMGISGTGDVDARDVPQLCAIWCAEGARPFSALGEQAHQGIMHPTVVQNLPTQKAVSNDIG</sequence>
<evidence type="ECO:0000313" key="3">
    <source>
        <dbReference type="Proteomes" id="UP000054564"/>
    </source>
</evidence>
<feature type="compositionally biased region" description="Basic residues" evidence="1">
    <location>
        <begin position="1"/>
        <end position="12"/>
    </location>
</feature>
<feature type="compositionally biased region" description="Acidic residues" evidence="1">
    <location>
        <begin position="45"/>
        <end position="56"/>
    </location>
</feature>
<evidence type="ECO:0000256" key="1">
    <source>
        <dbReference type="SAM" id="MobiDB-lite"/>
    </source>
</evidence>
<dbReference type="EMBL" id="AJIL01000021">
    <property type="protein sequence ID" value="KNF02788.1"/>
    <property type="molecule type" value="Genomic_DNA"/>
</dbReference>